<dbReference type="NCBIfam" id="NF003168">
    <property type="entry name" value="PRK04155.1"/>
    <property type="match status" value="1"/>
</dbReference>
<dbReference type="InterPro" id="IPR050325">
    <property type="entry name" value="Prot/Nucl_acid_deglycase"/>
</dbReference>
<dbReference type="PROSITE" id="PS50043">
    <property type="entry name" value="HTH_LUXR_2"/>
    <property type="match status" value="1"/>
</dbReference>
<dbReference type="SUPFAM" id="SSF75516">
    <property type="entry name" value="Pheromone-binding domain of LuxR-like quorum-sensing transcription factors"/>
    <property type="match status" value="1"/>
</dbReference>
<keyword evidence="2" id="KW-0238">DNA-binding</keyword>
<evidence type="ECO:0000313" key="5">
    <source>
        <dbReference type="EMBL" id="NEM92786.1"/>
    </source>
</evidence>
<evidence type="ECO:0000256" key="3">
    <source>
        <dbReference type="ARBA" id="ARBA00023163"/>
    </source>
</evidence>
<comment type="caution">
    <text evidence="5">The sequence shown here is derived from an EMBL/GenBank/DDBJ whole genome shotgun (WGS) entry which is preliminary data.</text>
</comment>
<keyword evidence="1" id="KW-0805">Transcription regulation</keyword>
<keyword evidence="3" id="KW-0804">Transcription</keyword>
<dbReference type="Gene3D" id="1.10.10.10">
    <property type="entry name" value="Winged helix-like DNA-binding domain superfamily/Winged helix DNA-binding domain"/>
    <property type="match status" value="1"/>
</dbReference>
<dbReference type="GO" id="GO:0036524">
    <property type="term" value="F:protein deglycase activity"/>
    <property type="evidence" value="ECO:0007669"/>
    <property type="project" value="UniProtKB-EC"/>
</dbReference>
<dbReference type="EC" id="3.5.1.124" evidence="5"/>
<dbReference type="Pfam" id="PF03472">
    <property type="entry name" value="Autoind_bind"/>
    <property type="match status" value="1"/>
</dbReference>
<dbReference type="InterPro" id="IPR036388">
    <property type="entry name" value="WH-like_DNA-bd_sf"/>
</dbReference>
<dbReference type="InterPro" id="IPR036693">
    <property type="entry name" value="TF_LuxR_autoind-bd_dom_sf"/>
</dbReference>
<dbReference type="CDD" id="cd06170">
    <property type="entry name" value="LuxR_C_like"/>
    <property type="match status" value="1"/>
</dbReference>
<dbReference type="GO" id="GO:0019243">
    <property type="term" value="P:methylglyoxal catabolic process to D-lactate via S-lactoyl-glutathione"/>
    <property type="evidence" value="ECO:0007669"/>
    <property type="project" value="TreeGrafter"/>
</dbReference>
<dbReference type="Gene3D" id="3.40.50.880">
    <property type="match status" value="1"/>
</dbReference>
<gene>
    <name evidence="5" type="primary">hchA</name>
    <name evidence="5" type="ORF">G3T61_01110</name>
</gene>
<dbReference type="Pfam" id="PF00196">
    <property type="entry name" value="GerE"/>
    <property type="match status" value="1"/>
</dbReference>
<accession>A0A6B3LF87</accession>
<dbReference type="EMBL" id="JAAGVX010000001">
    <property type="protein sequence ID" value="NEM92786.1"/>
    <property type="molecule type" value="Genomic_DNA"/>
</dbReference>
<dbReference type="InterPro" id="IPR019941">
    <property type="entry name" value="Tscrpt_reg_LuxR_HchA-assoc"/>
</dbReference>
<dbReference type="PRINTS" id="PR00038">
    <property type="entry name" value="HTHLUXR"/>
</dbReference>
<sequence length="527" mass="58282">MTTVMNDKHPTPDPAEDNAFFPSAYSLSQFTASKSDLSGAHYPTPYQGGRWKILVVGADERYLMMDNGTFFSTGNHPVETLLPMYHLDKAGFSFDIATLSGNPVKFEWWAMPREDQEVNGLYSKYQSSFRQPLKLSDVIETALGEDSDYIGVFIPGGHGALMGLPDSQEVKAVLQWAMKQNKFIISLCHGPAAFLAVGDDPLFAGYKIVAFPDEMDAQTPSIGYMPGHLTWKFGEQLQAIGFELLNTGISGQVFQDRKMLTGDSPLAGNALGQLAAKALLAEVEQKEPMPAVDLITLISQLEESHSFSTVQDIVRQRAHFYGYDKIVFFSAHSTLDGIIERIYWIEGDWFDDGENIDAATYIKYCPITRHIIETDRPFFWTKKPDVNREQYRVVAKPKGSGIHGLQIPIFGHLGLEGAVSLGGKAIDSSPRARCELSLLSTYAFFAARRLLESSDPNRSALLSKREKEVLSLTALGRRQADIAIALGVSPRTIENHLRNARLKLGGATTAETIRIAIQRGDINSHSI</sequence>
<dbReference type="PANTHER" id="PTHR48094:SF20">
    <property type="entry name" value="PROTEIN_NUCLEIC ACID DEGLYCASE 1"/>
    <property type="match status" value="1"/>
</dbReference>
<dbReference type="PANTHER" id="PTHR48094">
    <property type="entry name" value="PROTEIN/NUCLEIC ACID DEGLYCASE DJ-1-RELATED"/>
    <property type="match status" value="1"/>
</dbReference>
<dbReference type="InterPro" id="IPR000792">
    <property type="entry name" value="Tscrpt_reg_LuxR_C"/>
</dbReference>
<dbReference type="AlphaFoldDB" id="A0A6B3LF87"/>
<dbReference type="GO" id="GO:0003677">
    <property type="term" value="F:DNA binding"/>
    <property type="evidence" value="ECO:0007669"/>
    <property type="project" value="UniProtKB-KW"/>
</dbReference>
<dbReference type="GO" id="GO:0006355">
    <property type="term" value="P:regulation of DNA-templated transcription"/>
    <property type="evidence" value="ECO:0007669"/>
    <property type="project" value="InterPro"/>
</dbReference>
<dbReference type="InterPro" id="IPR029062">
    <property type="entry name" value="Class_I_gatase-like"/>
</dbReference>
<dbReference type="SUPFAM" id="SSF52317">
    <property type="entry name" value="Class I glutamine amidotransferase-like"/>
    <property type="match status" value="1"/>
</dbReference>
<feature type="domain" description="HTH luxR-type" evidence="4">
    <location>
        <begin position="455"/>
        <end position="520"/>
    </location>
</feature>
<protein>
    <submittedName>
        <fullName evidence="5">Protein deglycase HchA</fullName>
        <ecNumber evidence="5">3.5.1.124</ecNumber>
    </submittedName>
</protein>
<dbReference type="NCBIfam" id="TIGR03541">
    <property type="entry name" value="reg_near_HchA"/>
    <property type="match status" value="1"/>
</dbReference>
<dbReference type="GO" id="GO:0005737">
    <property type="term" value="C:cytoplasm"/>
    <property type="evidence" value="ECO:0007669"/>
    <property type="project" value="TreeGrafter"/>
</dbReference>
<dbReference type="GO" id="GO:0019172">
    <property type="term" value="F:glyoxalase III activity"/>
    <property type="evidence" value="ECO:0007669"/>
    <property type="project" value="TreeGrafter"/>
</dbReference>
<name>A0A6B3LF87_VIBCL</name>
<dbReference type="InterPro" id="IPR005143">
    <property type="entry name" value="TF_LuxR_autoind-bd_dom"/>
</dbReference>
<dbReference type="SMART" id="SM00421">
    <property type="entry name" value="HTH_LUXR"/>
    <property type="match status" value="1"/>
</dbReference>
<proteinExistence type="predicted"/>
<reference evidence="5" key="1">
    <citation type="submission" date="2020-02" db="EMBL/GenBank/DDBJ databases">
        <title>Genome Announcements.</title>
        <authorList>
            <person name="Abdulabbas H.T."/>
            <person name="Bunyan I.A."/>
            <person name="Abdul-Lateef L.A."/>
        </authorList>
    </citation>
    <scope>NUCLEOTIDE SEQUENCE</scope>
    <source>
        <strain evidence="5">NAG1</strain>
    </source>
</reference>
<evidence type="ECO:0000256" key="1">
    <source>
        <dbReference type="ARBA" id="ARBA00023015"/>
    </source>
</evidence>
<organism evidence="5">
    <name type="scientific">Vibrio cholerae</name>
    <dbReference type="NCBI Taxonomy" id="666"/>
    <lineage>
        <taxon>Bacteria</taxon>
        <taxon>Pseudomonadati</taxon>
        <taxon>Pseudomonadota</taxon>
        <taxon>Gammaproteobacteria</taxon>
        <taxon>Vibrionales</taxon>
        <taxon>Vibrionaceae</taxon>
        <taxon>Vibrio</taxon>
    </lineage>
</organism>
<dbReference type="Gene3D" id="3.30.450.80">
    <property type="entry name" value="Transcription factor LuxR-like, autoinducer-binding domain"/>
    <property type="match status" value="1"/>
</dbReference>
<keyword evidence="5" id="KW-0378">Hydrolase</keyword>
<evidence type="ECO:0000259" key="4">
    <source>
        <dbReference type="PROSITE" id="PS50043"/>
    </source>
</evidence>
<evidence type="ECO:0000256" key="2">
    <source>
        <dbReference type="ARBA" id="ARBA00023125"/>
    </source>
</evidence>
<dbReference type="SUPFAM" id="SSF46894">
    <property type="entry name" value="C-terminal effector domain of the bipartite response regulators"/>
    <property type="match status" value="1"/>
</dbReference>
<dbReference type="InterPro" id="IPR016032">
    <property type="entry name" value="Sig_transdc_resp-reg_C-effctor"/>
</dbReference>